<comment type="similarity">
    <text evidence="6">Belongs to the WD repeat TRM82 family.</text>
</comment>
<name>A0ABQ9P4L5_9PEZI</name>
<evidence type="ECO:0000256" key="2">
    <source>
        <dbReference type="ARBA" id="ARBA00022574"/>
    </source>
</evidence>
<comment type="pathway">
    <text evidence="6">tRNA modification; N(7)-methylguanine-tRNA biosynthesis.</text>
</comment>
<keyword evidence="5 6" id="KW-0539">Nucleus</keyword>
<evidence type="ECO:0000256" key="1">
    <source>
        <dbReference type="ARBA" id="ARBA00004123"/>
    </source>
</evidence>
<keyword evidence="4 6" id="KW-0677">Repeat</keyword>
<gene>
    <name evidence="8" type="primary">TRM82</name>
    <name evidence="8" type="ORF">H2201_000747</name>
</gene>
<dbReference type="Gene3D" id="2.130.10.10">
    <property type="entry name" value="YVTN repeat-like/Quinoprotein amine dehydrogenase"/>
    <property type="match status" value="2"/>
</dbReference>
<sequence>MEISFQPGPKPHQPSQITQEGDQGNEEPEGPPGKRRKLDTSPEKPPNVTKLLVSHSNDHVVAVTGEDKCVRAFAVSSDGKLEQLSQRCMPKRPCAITLTADDNTILCGDKFGDVYGLPLLSSPEADAAAARQQEEAASKSFVPSATNLTVHSGRNRKALENQLKSANQQAKTKEPLKFAHELLLGHVSMLTDVAFVAFDEVTSLDRKPRSYILTSDRDEHIRISRAPPQAHIIEGYCLGHKEFVSKLCLPKPGILVSGGGDDEVFVWDWRDSRLIDKISLRNAVFKTLSKRPGQGATKVAEDDVTIAVSGMWTFESAARNETRVLVACEGVPALFHFSTLNVGDEQHPTNLEVLLLSGNPLDVAVLEDSIIVSIDNCHESGSISVARQDQTTTPRLQAFEYASSEKDPLNFSWRPDERLDGYLQKANSQPTAEPVPDPKALADLLYGIENLRKRGGEEAESS</sequence>
<feature type="compositionally biased region" description="Polar residues" evidence="7">
    <location>
        <begin position="13"/>
        <end position="22"/>
    </location>
</feature>
<dbReference type="InterPro" id="IPR015943">
    <property type="entry name" value="WD40/YVTN_repeat-like_dom_sf"/>
</dbReference>
<keyword evidence="2 6" id="KW-0853">WD repeat</keyword>
<dbReference type="InterPro" id="IPR036322">
    <property type="entry name" value="WD40_repeat_dom_sf"/>
</dbReference>
<dbReference type="PANTHER" id="PTHR16288:SF0">
    <property type="entry name" value="TRNA (GUANINE-N(7)-)-METHYLTRANSFERASE NON-CATALYTIC SUBUNIT WDR4"/>
    <property type="match status" value="1"/>
</dbReference>
<keyword evidence="3 6" id="KW-0819">tRNA processing</keyword>
<accession>A0ABQ9P4L5</accession>
<organism evidence="8 9">
    <name type="scientific">Coniosporium apollinis</name>
    <dbReference type="NCBI Taxonomy" id="61459"/>
    <lineage>
        <taxon>Eukaryota</taxon>
        <taxon>Fungi</taxon>
        <taxon>Dikarya</taxon>
        <taxon>Ascomycota</taxon>
        <taxon>Pezizomycotina</taxon>
        <taxon>Dothideomycetes</taxon>
        <taxon>Dothideomycetes incertae sedis</taxon>
        <taxon>Coniosporium</taxon>
    </lineage>
</organism>
<feature type="region of interest" description="Disordered" evidence="7">
    <location>
        <begin position="1"/>
        <end position="47"/>
    </location>
</feature>
<evidence type="ECO:0000256" key="6">
    <source>
        <dbReference type="HAMAP-Rule" id="MF_03056"/>
    </source>
</evidence>
<dbReference type="SUPFAM" id="SSF50978">
    <property type="entry name" value="WD40 repeat-like"/>
    <property type="match status" value="1"/>
</dbReference>
<evidence type="ECO:0000256" key="5">
    <source>
        <dbReference type="ARBA" id="ARBA00023242"/>
    </source>
</evidence>
<comment type="caution">
    <text evidence="8">The sequence shown here is derived from an EMBL/GenBank/DDBJ whole genome shotgun (WGS) entry which is preliminary data.</text>
</comment>
<evidence type="ECO:0000313" key="8">
    <source>
        <dbReference type="EMBL" id="KAJ9668921.1"/>
    </source>
</evidence>
<evidence type="ECO:0000256" key="4">
    <source>
        <dbReference type="ARBA" id="ARBA00022737"/>
    </source>
</evidence>
<feature type="region of interest" description="Disordered" evidence="7">
    <location>
        <begin position="420"/>
        <end position="439"/>
    </location>
</feature>
<reference evidence="8" key="1">
    <citation type="submission" date="2022-10" db="EMBL/GenBank/DDBJ databases">
        <title>Culturing micro-colonial fungi from biological soil crusts in the Mojave desert and describing Neophaeococcomyces mojavensis, and introducing the new genera and species Taxawa tesnikishii.</title>
        <authorList>
            <person name="Kurbessoian T."/>
            <person name="Stajich J.E."/>
        </authorList>
    </citation>
    <scope>NUCLEOTIDE SEQUENCE</scope>
    <source>
        <strain evidence="8">TK_1</strain>
    </source>
</reference>
<proteinExistence type="inferred from homology"/>
<dbReference type="EMBL" id="JAPDRL010000004">
    <property type="protein sequence ID" value="KAJ9668921.1"/>
    <property type="molecule type" value="Genomic_DNA"/>
</dbReference>
<dbReference type="PANTHER" id="PTHR16288">
    <property type="entry name" value="WD40 REPEAT PROTEIN 4"/>
    <property type="match status" value="1"/>
</dbReference>
<comment type="function">
    <text evidence="6">Required for the formation of N(7)-methylguanine at position 46 (m7G46) in tRNA. In the complex, it is required to stabilize and induce conformational changes of the catalytic subunit.</text>
</comment>
<dbReference type="HAMAP" id="MF_03056">
    <property type="entry name" value="TRM82"/>
    <property type="match status" value="1"/>
</dbReference>
<evidence type="ECO:0000256" key="3">
    <source>
        <dbReference type="ARBA" id="ARBA00022694"/>
    </source>
</evidence>
<evidence type="ECO:0000256" key="7">
    <source>
        <dbReference type="SAM" id="MobiDB-lite"/>
    </source>
</evidence>
<dbReference type="Proteomes" id="UP001172684">
    <property type="component" value="Unassembled WGS sequence"/>
</dbReference>
<dbReference type="InterPro" id="IPR028884">
    <property type="entry name" value="Trm82"/>
</dbReference>
<keyword evidence="9" id="KW-1185">Reference proteome</keyword>
<evidence type="ECO:0000313" key="9">
    <source>
        <dbReference type="Proteomes" id="UP001172684"/>
    </source>
</evidence>
<protein>
    <submittedName>
        <fullName evidence="8">tRNA (Guanine-N(7)-)-methyltransferase non-catalytic subunit trm82</fullName>
    </submittedName>
</protein>
<comment type="subcellular location">
    <subcellularLocation>
        <location evidence="1 6">Nucleus</location>
    </subcellularLocation>
</comment>